<evidence type="ECO:0000256" key="5">
    <source>
        <dbReference type="ARBA" id="ARBA00033748"/>
    </source>
</evidence>
<keyword evidence="2" id="KW-0288">FMN</keyword>
<evidence type="ECO:0000256" key="2">
    <source>
        <dbReference type="ARBA" id="ARBA00022643"/>
    </source>
</evidence>
<dbReference type="NCBIfam" id="TIGR03860">
    <property type="entry name" value="FMN_nitrolo"/>
    <property type="match status" value="1"/>
</dbReference>
<organism evidence="7 8">
    <name type="scientific">Leifsonia kafniensis</name>
    <dbReference type="NCBI Taxonomy" id="475957"/>
    <lineage>
        <taxon>Bacteria</taxon>
        <taxon>Bacillati</taxon>
        <taxon>Actinomycetota</taxon>
        <taxon>Actinomycetes</taxon>
        <taxon>Micrococcales</taxon>
        <taxon>Microbacteriaceae</taxon>
        <taxon>Leifsonia</taxon>
    </lineage>
</organism>
<keyword evidence="1" id="KW-0285">Flavoprotein</keyword>
<dbReference type="InterPro" id="IPR036661">
    <property type="entry name" value="Luciferase-like_sf"/>
</dbReference>
<dbReference type="PIRSF" id="PIRSF000337">
    <property type="entry name" value="NTA_MOA"/>
    <property type="match status" value="1"/>
</dbReference>
<keyword evidence="3" id="KW-0560">Oxidoreductase</keyword>
<evidence type="ECO:0000256" key="3">
    <source>
        <dbReference type="ARBA" id="ARBA00023002"/>
    </source>
</evidence>
<evidence type="ECO:0000259" key="6">
    <source>
        <dbReference type="Pfam" id="PF00296"/>
    </source>
</evidence>
<dbReference type="SUPFAM" id="SSF51679">
    <property type="entry name" value="Bacterial luciferase-like"/>
    <property type="match status" value="1"/>
</dbReference>
<dbReference type="EMBL" id="BAABCN010000012">
    <property type="protein sequence ID" value="GAA3889356.1"/>
    <property type="molecule type" value="Genomic_DNA"/>
</dbReference>
<dbReference type="InterPro" id="IPR011251">
    <property type="entry name" value="Luciferase-like_dom"/>
</dbReference>
<dbReference type="InterPro" id="IPR016215">
    <property type="entry name" value="NTA_MOA"/>
</dbReference>
<keyword evidence="8" id="KW-1185">Reference proteome</keyword>
<comment type="similarity">
    <text evidence="5">Belongs to the NtaA/SnaA/DszA monooxygenase family.</text>
</comment>
<proteinExistence type="inferred from homology"/>
<name>A0ABP7KWZ1_9MICO</name>
<evidence type="ECO:0000313" key="7">
    <source>
        <dbReference type="EMBL" id="GAA3889356.1"/>
    </source>
</evidence>
<protein>
    <submittedName>
        <fullName evidence="7">NtaA/DmoA family FMN-dependent monooxygenase</fullName>
    </submittedName>
</protein>
<dbReference type="Gene3D" id="3.20.20.30">
    <property type="entry name" value="Luciferase-like domain"/>
    <property type="match status" value="1"/>
</dbReference>
<gene>
    <name evidence="7" type="ORF">GCM10022381_34090</name>
</gene>
<dbReference type="Proteomes" id="UP001501803">
    <property type="component" value="Unassembled WGS sequence"/>
</dbReference>
<dbReference type="PANTHER" id="PTHR30011:SF16">
    <property type="entry name" value="C2H2 FINGER DOMAIN TRANSCRIPTION FACTOR (EUROFUNG)-RELATED"/>
    <property type="match status" value="1"/>
</dbReference>
<accession>A0ABP7KWZ1</accession>
<dbReference type="GO" id="GO:0004497">
    <property type="term" value="F:monooxygenase activity"/>
    <property type="evidence" value="ECO:0007669"/>
    <property type="project" value="UniProtKB-KW"/>
</dbReference>
<dbReference type="InterPro" id="IPR051260">
    <property type="entry name" value="Diverse_substr_monoxygenases"/>
</dbReference>
<dbReference type="Pfam" id="PF00296">
    <property type="entry name" value="Bac_luciferase"/>
    <property type="match status" value="1"/>
</dbReference>
<dbReference type="PANTHER" id="PTHR30011">
    <property type="entry name" value="ALKANESULFONATE MONOOXYGENASE-RELATED"/>
    <property type="match status" value="1"/>
</dbReference>
<keyword evidence="4 7" id="KW-0503">Monooxygenase</keyword>
<sequence length="455" mass="50234">MRTSTAPRALTHRRSSPLETNLLSTPLHFGFFSSFQPPAWHAGTDRTFGEDWHNGGYHSWLAKRVEDAGFDFLFFEDTSGVSRVLGGNTDMDLRYVLSAPKNDPVALITYLAAKTSRLGLIATGSTSLYPPFLLARLYATIDNLSGGRVGWNIVTSSEDEAAQNYGLDALPPTNERYAIADEFMDVVNKLWDSWEPGAVVKDLENNVYTDPTKVHAIDHVGEHFKVRGPLNSYPSPQKKPLFAQAGGSPRGREFAARHAELIMSVTIGGVEAMKEFREDIHARMRAVGRDPREARILYALHPYIFESPAARRAAITDAQLVPVLGKHGAHLGIDLLTFDLEKPLPLDLEVNGTTSMFESLKEKARRGISLREAIIDFHWGDDALGTTGPAKDVARNLVDAMEEVGGDGYIFMATQDANGEVIDGLIDELVPELKRIGAMRTDFPGSTFRENLFSF</sequence>
<evidence type="ECO:0000256" key="1">
    <source>
        <dbReference type="ARBA" id="ARBA00022630"/>
    </source>
</evidence>
<evidence type="ECO:0000313" key="8">
    <source>
        <dbReference type="Proteomes" id="UP001501803"/>
    </source>
</evidence>
<evidence type="ECO:0000256" key="4">
    <source>
        <dbReference type="ARBA" id="ARBA00023033"/>
    </source>
</evidence>
<feature type="domain" description="Luciferase-like" evidence="6">
    <location>
        <begin position="28"/>
        <end position="341"/>
    </location>
</feature>
<reference evidence="8" key="1">
    <citation type="journal article" date="2019" name="Int. J. Syst. Evol. Microbiol.">
        <title>The Global Catalogue of Microorganisms (GCM) 10K type strain sequencing project: providing services to taxonomists for standard genome sequencing and annotation.</title>
        <authorList>
            <consortium name="The Broad Institute Genomics Platform"/>
            <consortium name="The Broad Institute Genome Sequencing Center for Infectious Disease"/>
            <person name="Wu L."/>
            <person name="Ma J."/>
        </authorList>
    </citation>
    <scope>NUCLEOTIDE SEQUENCE [LARGE SCALE GENOMIC DNA]</scope>
    <source>
        <strain evidence="8">JCM 17021</strain>
    </source>
</reference>
<dbReference type="RefSeq" id="WP_345068882.1">
    <property type="nucleotide sequence ID" value="NZ_BAABCN010000012.1"/>
</dbReference>
<comment type="caution">
    <text evidence="7">The sequence shown here is derived from an EMBL/GenBank/DDBJ whole genome shotgun (WGS) entry which is preliminary data.</text>
</comment>